<dbReference type="RefSeq" id="XP_033584664.1">
    <property type="nucleotide sequence ID" value="XM_033713493.1"/>
</dbReference>
<evidence type="ECO:0000313" key="2">
    <source>
        <dbReference type="Proteomes" id="UP000504636"/>
    </source>
</evidence>
<dbReference type="Proteomes" id="UP000504636">
    <property type="component" value="Unplaced"/>
</dbReference>
<sequence>MPSCLLPLNSSPSACLAILRHRCLSAPPKSRIVPLQRRAREPSCFGSALFDPPPCAREIRQLGNPWLLARFPRCLVRQRTWL</sequence>
<organism evidence="1">
    <name type="scientific">Mytilinidion resinicola</name>
    <dbReference type="NCBI Taxonomy" id="574789"/>
    <lineage>
        <taxon>Eukaryota</taxon>
        <taxon>Fungi</taxon>
        <taxon>Dikarya</taxon>
        <taxon>Ascomycota</taxon>
        <taxon>Pezizomycotina</taxon>
        <taxon>Dothideomycetes</taxon>
        <taxon>Pleosporomycetidae</taxon>
        <taxon>Mytilinidiales</taxon>
        <taxon>Mytilinidiaceae</taxon>
        <taxon>Mytilinidion</taxon>
    </lineage>
</organism>
<accession>A0A6A6Z9J3</accession>
<keyword evidence="2" id="KW-1185">Reference proteome</keyword>
<evidence type="ECO:0000313" key="3">
    <source>
        <dbReference type="RefSeq" id="XP_033584664.1"/>
    </source>
</evidence>
<gene>
    <name evidence="1 3" type="ORF">BDZ99DRAFT_22903</name>
</gene>
<protein>
    <submittedName>
        <fullName evidence="1 3">Uncharacterized protein</fullName>
    </submittedName>
</protein>
<proteinExistence type="predicted"/>
<evidence type="ECO:0000313" key="1">
    <source>
        <dbReference type="EMBL" id="KAF2817700.1"/>
    </source>
</evidence>
<reference evidence="3" key="3">
    <citation type="submission" date="2025-04" db="UniProtKB">
        <authorList>
            <consortium name="RefSeq"/>
        </authorList>
    </citation>
    <scope>IDENTIFICATION</scope>
    <source>
        <strain evidence="3">CBS 304.34</strain>
    </source>
</reference>
<dbReference type="GeneID" id="54454386"/>
<dbReference type="AlphaFoldDB" id="A0A6A6Z9J3"/>
<dbReference type="EMBL" id="MU003692">
    <property type="protein sequence ID" value="KAF2817700.1"/>
    <property type="molecule type" value="Genomic_DNA"/>
</dbReference>
<reference evidence="3" key="2">
    <citation type="submission" date="2020-04" db="EMBL/GenBank/DDBJ databases">
        <authorList>
            <consortium name="NCBI Genome Project"/>
        </authorList>
    </citation>
    <scope>NUCLEOTIDE SEQUENCE</scope>
    <source>
        <strain evidence="3">CBS 304.34</strain>
    </source>
</reference>
<reference evidence="1 3" key="1">
    <citation type="journal article" date="2020" name="Stud. Mycol.">
        <title>101 Dothideomycetes genomes: a test case for predicting lifestyles and emergence of pathogens.</title>
        <authorList>
            <person name="Haridas S."/>
            <person name="Albert R."/>
            <person name="Binder M."/>
            <person name="Bloem J."/>
            <person name="Labutti K."/>
            <person name="Salamov A."/>
            <person name="Andreopoulos B."/>
            <person name="Baker S."/>
            <person name="Barry K."/>
            <person name="Bills G."/>
            <person name="Bluhm B."/>
            <person name="Cannon C."/>
            <person name="Castanera R."/>
            <person name="Culley D."/>
            <person name="Daum C."/>
            <person name="Ezra D."/>
            <person name="Gonzalez J."/>
            <person name="Henrissat B."/>
            <person name="Kuo A."/>
            <person name="Liang C."/>
            <person name="Lipzen A."/>
            <person name="Lutzoni F."/>
            <person name="Magnuson J."/>
            <person name="Mondo S."/>
            <person name="Nolan M."/>
            <person name="Ohm R."/>
            <person name="Pangilinan J."/>
            <person name="Park H.-J."/>
            <person name="Ramirez L."/>
            <person name="Alfaro M."/>
            <person name="Sun H."/>
            <person name="Tritt A."/>
            <person name="Yoshinaga Y."/>
            <person name="Zwiers L.-H."/>
            <person name="Turgeon B."/>
            <person name="Goodwin S."/>
            <person name="Spatafora J."/>
            <person name="Crous P."/>
            <person name="Grigoriev I."/>
        </authorList>
    </citation>
    <scope>NUCLEOTIDE SEQUENCE</scope>
    <source>
        <strain evidence="1 3">CBS 304.34</strain>
    </source>
</reference>
<name>A0A6A6Z9J3_9PEZI</name>